<evidence type="ECO:0000313" key="6">
    <source>
        <dbReference type="EMBL" id="RFU37025.1"/>
    </source>
</evidence>
<dbReference type="Pfam" id="PF00497">
    <property type="entry name" value="SBP_bac_3"/>
    <property type="match status" value="1"/>
</dbReference>
<feature type="chain" id="PRO_5038882067" evidence="4">
    <location>
        <begin position="24"/>
        <end position="289"/>
    </location>
</feature>
<dbReference type="InterPro" id="IPR001638">
    <property type="entry name" value="Solute-binding_3/MltF_N"/>
</dbReference>
<dbReference type="InterPro" id="IPR051455">
    <property type="entry name" value="Bact_solute-bind_prot3"/>
</dbReference>
<feature type="signal peptide" evidence="4">
    <location>
        <begin position="1"/>
        <end position="23"/>
    </location>
</feature>
<reference evidence="6 7" key="1">
    <citation type="submission" date="2018-08" db="EMBL/GenBank/DDBJ databases">
        <title>Actinomadura jelena sp. nov., a novel Actinomycete isolated from soil in Chad.</title>
        <authorList>
            <person name="Shi L."/>
        </authorList>
    </citation>
    <scope>NUCLEOTIDE SEQUENCE [LARGE SCALE GENOMIC DNA]</scope>
    <source>
        <strain evidence="6 7">NEAU-G17</strain>
    </source>
</reference>
<dbReference type="RefSeq" id="WP_117361329.1">
    <property type="nucleotide sequence ID" value="NZ_QURH01001014.1"/>
</dbReference>
<dbReference type="Proteomes" id="UP000261811">
    <property type="component" value="Unassembled WGS sequence"/>
</dbReference>
<dbReference type="SMART" id="SM00062">
    <property type="entry name" value="PBPb"/>
    <property type="match status" value="1"/>
</dbReference>
<dbReference type="PANTHER" id="PTHR30085:SF6">
    <property type="entry name" value="ABC TRANSPORTER GLUTAMINE-BINDING PROTEIN GLNH"/>
    <property type="match status" value="1"/>
</dbReference>
<keyword evidence="7" id="KW-1185">Reference proteome</keyword>
<keyword evidence="2" id="KW-0813">Transport</keyword>
<feature type="domain" description="Solute-binding protein family 3/N-terminal" evidence="5">
    <location>
        <begin position="45"/>
        <end position="274"/>
    </location>
</feature>
<comment type="caution">
    <text evidence="6">The sequence shown here is derived from an EMBL/GenBank/DDBJ whole genome shotgun (WGS) entry which is preliminary data.</text>
</comment>
<sequence length="289" mass="30405">MRARQIVAALAAASLALTMSACGSDSSKKKAESTSVADKAKNDKKLVIGVKFDQPSLGLKKPDGSIDGFDVAVAKYIAQQLGVPESGITFKEARSENRETFLQTGQVDLVVATYSITDSRKPKVTFGGPYYVAHQDTMVKASNGDIKKAADLKGKKICKAAGSNSWKRVVQGPPDGKLNIKATTVDATGYADCVAKLDAGAVDAVSTDDLILAGFAAQQPGKFKVINDPFTDEKYGVGIKKGDTKGCEAVNAAITKMYSDGTAKSLLEKYFNGTGLKPTTTVPQFEGCA</sequence>
<dbReference type="OrthoDB" id="9807888at2"/>
<keyword evidence="3 4" id="KW-0732">Signal</keyword>
<organism evidence="6 7">
    <name type="scientific">Actinomadura logoneensis</name>
    <dbReference type="NCBI Taxonomy" id="2293572"/>
    <lineage>
        <taxon>Bacteria</taxon>
        <taxon>Bacillati</taxon>
        <taxon>Actinomycetota</taxon>
        <taxon>Actinomycetes</taxon>
        <taxon>Streptosporangiales</taxon>
        <taxon>Thermomonosporaceae</taxon>
        <taxon>Actinomadura</taxon>
    </lineage>
</organism>
<comment type="similarity">
    <text evidence="1">Belongs to the bacterial solute-binding protein 3 family.</text>
</comment>
<evidence type="ECO:0000313" key="7">
    <source>
        <dbReference type="Proteomes" id="UP000261811"/>
    </source>
</evidence>
<dbReference type="PROSITE" id="PS51257">
    <property type="entry name" value="PROKAR_LIPOPROTEIN"/>
    <property type="match status" value="1"/>
</dbReference>
<dbReference type="GO" id="GO:0030288">
    <property type="term" value="C:outer membrane-bounded periplasmic space"/>
    <property type="evidence" value="ECO:0007669"/>
    <property type="project" value="TreeGrafter"/>
</dbReference>
<dbReference type="SUPFAM" id="SSF53850">
    <property type="entry name" value="Periplasmic binding protein-like II"/>
    <property type="match status" value="1"/>
</dbReference>
<evidence type="ECO:0000256" key="1">
    <source>
        <dbReference type="ARBA" id="ARBA00010333"/>
    </source>
</evidence>
<accession>A0A372JAH1</accession>
<evidence type="ECO:0000256" key="2">
    <source>
        <dbReference type="ARBA" id="ARBA00022448"/>
    </source>
</evidence>
<dbReference type="CDD" id="cd13690">
    <property type="entry name" value="PBP2_GluB"/>
    <property type="match status" value="1"/>
</dbReference>
<gene>
    <name evidence="6" type="ORF">DZF91_34990</name>
</gene>
<evidence type="ECO:0000256" key="4">
    <source>
        <dbReference type="SAM" id="SignalP"/>
    </source>
</evidence>
<dbReference type="GO" id="GO:0006865">
    <property type="term" value="P:amino acid transport"/>
    <property type="evidence" value="ECO:0007669"/>
    <property type="project" value="TreeGrafter"/>
</dbReference>
<dbReference type="PANTHER" id="PTHR30085">
    <property type="entry name" value="AMINO ACID ABC TRANSPORTER PERMEASE"/>
    <property type="match status" value="1"/>
</dbReference>
<name>A0A372JAH1_9ACTN</name>
<proteinExistence type="inferred from homology"/>
<evidence type="ECO:0000259" key="5">
    <source>
        <dbReference type="SMART" id="SM00062"/>
    </source>
</evidence>
<evidence type="ECO:0000256" key="3">
    <source>
        <dbReference type="ARBA" id="ARBA00022729"/>
    </source>
</evidence>
<dbReference type="GO" id="GO:0005576">
    <property type="term" value="C:extracellular region"/>
    <property type="evidence" value="ECO:0007669"/>
    <property type="project" value="TreeGrafter"/>
</dbReference>
<dbReference type="Gene3D" id="3.40.190.10">
    <property type="entry name" value="Periplasmic binding protein-like II"/>
    <property type="match status" value="2"/>
</dbReference>
<dbReference type="EMBL" id="QURH01001014">
    <property type="protein sequence ID" value="RFU37025.1"/>
    <property type="molecule type" value="Genomic_DNA"/>
</dbReference>
<dbReference type="AlphaFoldDB" id="A0A372JAH1"/>
<protein>
    <submittedName>
        <fullName evidence="6">Glutamate ABC transporter substrate-binding protein</fullName>
    </submittedName>
</protein>